<comment type="caution">
    <text evidence="1">The sequence shown here is derived from an EMBL/GenBank/DDBJ whole genome shotgun (WGS) entry which is preliminary data.</text>
</comment>
<name>A0A8X6R5E2_TRICX</name>
<evidence type="ECO:0000313" key="2">
    <source>
        <dbReference type="Proteomes" id="UP000887159"/>
    </source>
</evidence>
<keyword evidence="2" id="KW-1185">Reference proteome</keyword>
<sequence>MGQDPSMFSIRSWNRYCKDVILPHVCLFHGAIGPDFVFMDGNAWPHQTSDVQQLLEREYISRMDCPLYSVDLNPIDLV</sequence>
<dbReference type="Proteomes" id="UP000887159">
    <property type="component" value="Unassembled WGS sequence"/>
</dbReference>
<accession>A0A8X6R5E2</accession>
<reference evidence="1" key="1">
    <citation type="submission" date="2020-08" db="EMBL/GenBank/DDBJ databases">
        <title>Multicomponent nature underlies the extraordinary mechanical properties of spider dragline silk.</title>
        <authorList>
            <person name="Kono N."/>
            <person name="Nakamura H."/>
            <person name="Mori M."/>
            <person name="Yoshida Y."/>
            <person name="Ohtoshi R."/>
            <person name="Malay A.D."/>
            <person name="Moran D.A.P."/>
            <person name="Tomita M."/>
            <person name="Numata K."/>
            <person name="Arakawa K."/>
        </authorList>
    </citation>
    <scope>NUCLEOTIDE SEQUENCE</scope>
</reference>
<dbReference type="EMBL" id="BMAU01021061">
    <property type="protein sequence ID" value="GFX88721.1"/>
    <property type="molecule type" value="Genomic_DNA"/>
</dbReference>
<organism evidence="1 2">
    <name type="scientific">Trichonephila clavipes</name>
    <name type="common">Golden silk orbweaver</name>
    <name type="synonym">Nephila clavipes</name>
    <dbReference type="NCBI Taxonomy" id="2585209"/>
    <lineage>
        <taxon>Eukaryota</taxon>
        <taxon>Metazoa</taxon>
        <taxon>Ecdysozoa</taxon>
        <taxon>Arthropoda</taxon>
        <taxon>Chelicerata</taxon>
        <taxon>Arachnida</taxon>
        <taxon>Araneae</taxon>
        <taxon>Araneomorphae</taxon>
        <taxon>Entelegynae</taxon>
        <taxon>Araneoidea</taxon>
        <taxon>Nephilidae</taxon>
        <taxon>Trichonephila</taxon>
    </lineage>
</organism>
<dbReference type="InterPro" id="IPR036397">
    <property type="entry name" value="RNaseH_sf"/>
</dbReference>
<dbReference type="Gene3D" id="3.30.420.10">
    <property type="entry name" value="Ribonuclease H-like superfamily/Ribonuclease H"/>
    <property type="match status" value="1"/>
</dbReference>
<proteinExistence type="predicted"/>
<dbReference type="AlphaFoldDB" id="A0A8X6R5E2"/>
<dbReference type="GO" id="GO:0003676">
    <property type="term" value="F:nucleic acid binding"/>
    <property type="evidence" value="ECO:0007669"/>
    <property type="project" value="InterPro"/>
</dbReference>
<evidence type="ECO:0000313" key="1">
    <source>
        <dbReference type="EMBL" id="GFX88721.1"/>
    </source>
</evidence>
<protein>
    <submittedName>
        <fullName evidence="1">Retrovirus-related Pol polyprotein from transposon TNT 1-94</fullName>
    </submittedName>
</protein>
<gene>
    <name evidence="1" type="primary">X975_26899</name>
    <name evidence="1" type="ORF">TNCV_1557661</name>
</gene>